<evidence type="ECO:0000313" key="1">
    <source>
        <dbReference type="EMBL" id="CAG4887225.1"/>
    </source>
</evidence>
<protein>
    <submittedName>
        <fullName evidence="1">Uncharacterized protein</fullName>
    </submittedName>
</protein>
<reference evidence="1" key="1">
    <citation type="submission" date="2021-04" db="EMBL/GenBank/DDBJ databases">
        <authorList>
            <person name="Vanwijnsberghe S."/>
        </authorList>
    </citation>
    <scope>NUCLEOTIDE SEQUENCE</scope>
    <source>
        <strain evidence="1">LMG 31841</strain>
    </source>
</reference>
<keyword evidence="2" id="KW-1185">Reference proteome</keyword>
<name>A0A9N8RSU1_9BURK</name>
<proteinExistence type="predicted"/>
<dbReference type="EMBL" id="CAJQZC010000001">
    <property type="protein sequence ID" value="CAG4887225.1"/>
    <property type="molecule type" value="Genomic_DNA"/>
</dbReference>
<comment type="caution">
    <text evidence="1">The sequence shown here is derived from an EMBL/GenBank/DDBJ whole genome shotgun (WGS) entry which is preliminary data.</text>
</comment>
<sequence length="41" mass="4541">MVDWMYGSPVCSCRGGEVETWARYAPEAKRNLPPHMASGSI</sequence>
<dbReference type="Proteomes" id="UP000789704">
    <property type="component" value="Unassembled WGS sequence"/>
</dbReference>
<gene>
    <name evidence="1" type="ORF">LMG31841_00372</name>
</gene>
<evidence type="ECO:0000313" key="2">
    <source>
        <dbReference type="Proteomes" id="UP000789704"/>
    </source>
</evidence>
<accession>A0A9N8RSU1</accession>
<organism evidence="1 2">
    <name type="scientific">Paraburkholderia saeva</name>
    <dbReference type="NCBI Taxonomy" id="2777537"/>
    <lineage>
        <taxon>Bacteria</taxon>
        <taxon>Pseudomonadati</taxon>
        <taxon>Pseudomonadota</taxon>
        <taxon>Betaproteobacteria</taxon>
        <taxon>Burkholderiales</taxon>
        <taxon>Burkholderiaceae</taxon>
        <taxon>Paraburkholderia</taxon>
    </lineage>
</organism>
<dbReference type="AlphaFoldDB" id="A0A9N8RSU1"/>